<protein>
    <recommendedName>
        <fullName evidence="3">Coiled-coil domain containing 33</fullName>
    </recommendedName>
</protein>
<dbReference type="AlphaFoldDB" id="A0A3B4G365"/>
<name>A0A3B4G365_9CICH</name>
<reference evidence="2" key="1">
    <citation type="submission" date="2023-09" db="UniProtKB">
        <authorList>
            <consortium name="Ensembl"/>
        </authorList>
    </citation>
    <scope>IDENTIFICATION</scope>
</reference>
<organism evidence="2">
    <name type="scientific">Pundamilia nyererei</name>
    <dbReference type="NCBI Taxonomy" id="303518"/>
    <lineage>
        <taxon>Eukaryota</taxon>
        <taxon>Metazoa</taxon>
        <taxon>Chordata</taxon>
        <taxon>Craniata</taxon>
        <taxon>Vertebrata</taxon>
        <taxon>Euteleostomi</taxon>
        <taxon>Actinopterygii</taxon>
        <taxon>Neopterygii</taxon>
        <taxon>Teleostei</taxon>
        <taxon>Neoteleostei</taxon>
        <taxon>Acanthomorphata</taxon>
        <taxon>Ovalentaria</taxon>
        <taxon>Cichlomorphae</taxon>
        <taxon>Cichliformes</taxon>
        <taxon>Cichlidae</taxon>
        <taxon>African cichlids</taxon>
        <taxon>Pseudocrenilabrinae</taxon>
        <taxon>Haplochromini</taxon>
        <taxon>Pundamilia</taxon>
    </lineage>
</organism>
<keyword evidence="1" id="KW-0175">Coiled coil</keyword>
<evidence type="ECO:0008006" key="3">
    <source>
        <dbReference type="Google" id="ProtNLM"/>
    </source>
</evidence>
<dbReference type="PANTHER" id="PTHR21623:SF2">
    <property type="entry name" value="COILED-COIL DOMAIN-CONTAINING PROTEIN 33"/>
    <property type="match status" value="1"/>
</dbReference>
<accession>A0A3B4G365</accession>
<dbReference type="PANTHER" id="PTHR21623">
    <property type="entry name" value="SPERIOLIN-BINDING FACTOR"/>
    <property type="match status" value="1"/>
</dbReference>
<feature type="coiled-coil region" evidence="1">
    <location>
        <begin position="195"/>
        <end position="222"/>
    </location>
</feature>
<evidence type="ECO:0000313" key="2">
    <source>
        <dbReference type="Ensembl" id="ENSPNYP00000017315.1"/>
    </source>
</evidence>
<dbReference type="GO" id="GO:0005777">
    <property type="term" value="C:peroxisome"/>
    <property type="evidence" value="ECO:0007669"/>
    <property type="project" value="TreeGrafter"/>
</dbReference>
<dbReference type="STRING" id="303518.ENSPNYP00000017315"/>
<evidence type="ECO:0000256" key="1">
    <source>
        <dbReference type="SAM" id="Coils"/>
    </source>
</evidence>
<dbReference type="InterPro" id="IPR039889">
    <property type="entry name" value="CCD33"/>
</dbReference>
<proteinExistence type="predicted"/>
<dbReference type="Ensembl" id="ENSPNYT00000017747.1">
    <property type="protein sequence ID" value="ENSPNYP00000017315.1"/>
    <property type="gene ID" value="ENSPNYG00000013118.1"/>
</dbReference>
<dbReference type="GeneTree" id="ENSGT00940000179298"/>
<sequence length="274" mass="31416">MKLKETISILSDACLIFIQILTTFVSETALSKFGNHFDNQTLCALQFQRGKYNLPSHDALAQILPDNQLLRSRAKTELPGTALFHHQEIENYRSAMSRMAEDIITLRTQVLSLEAENSQLRSDLSLQQDLGRDLLADTDIDVMTKAEIADRIEDGLKKKEMKSALAAENGRLRKELERIHQLPAPLKTQQSDQEEWSLRHKLERAEARIQTLEAQLEENATVWGREKQEMLTKLSEHRHGFIRTSTAILQNCIKGKNDRLSHMRRKKLSPAHTK</sequence>